<evidence type="ECO:0000256" key="1">
    <source>
        <dbReference type="ARBA" id="ARBA00010088"/>
    </source>
</evidence>
<evidence type="ECO:0008006" key="8">
    <source>
        <dbReference type="Google" id="ProtNLM"/>
    </source>
</evidence>
<accession>A0A0C9SS27</accession>
<dbReference type="Pfam" id="PF08386">
    <property type="entry name" value="Abhydrolase_4"/>
    <property type="match status" value="1"/>
</dbReference>
<dbReference type="HOGENOM" id="CLU_013364_5_2_1"/>
<protein>
    <recommendedName>
        <fullName evidence="8">AB hydrolase-1 domain-containing protein</fullName>
    </recommendedName>
</protein>
<dbReference type="OrthoDB" id="425534at2759"/>
<evidence type="ECO:0000313" key="7">
    <source>
        <dbReference type="Proteomes" id="UP000053263"/>
    </source>
</evidence>
<feature type="signal peptide" evidence="3">
    <location>
        <begin position="1"/>
        <end position="31"/>
    </location>
</feature>
<keyword evidence="2" id="KW-0378">Hydrolase</keyword>
<dbReference type="PANTHER" id="PTHR43248:SF25">
    <property type="entry name" value="AB HYDROLASE-1 DOMAIN-CONTAINING PROTEIN-RELATED"/>
    <property type="match status" value="1"/>
</dbReference>
<evidence type="ECO:0000256" key="2">
    <source>
        <dbReference type="ARBA" id="ARBA00022801"/>
    </source>
</evidence>
<dbReference type="InterPro" id="IPR029058">
    <property type="entry name" value="AB_hydrolase_fold"/>
</dbReference>
<feature type="domain" description="AB hydrolase-1" evidence="4">
    <location>
        <begin position="109"/>
        <end position="282"/>
    </location>
</feature>
<feature type="chain" id="PRO_5002203272" description="AB hydrolase-1 domain-containing protein" evidence="3">
    <location>
        <begin position="32"/>
        <end position="557"/>
    </location>
</feature>
<dbReference type="Proteomes" id="UP000053263">
    <property type="component" value="Unassembled WGS sequence"/>
</dbReference>
<dbReference type="PANTHER" id="PTHR43248">
    <property type="entry name" value="2-SUCCINYL-6-HYDROXY-2,4-CYCLOHEXADIENE-1-CARBOXYLATE SYNTHASE"/>
    <property type="match status" value="1"/>
</dbReference>
<keyword evidence="3" id="KW-0732">Signal</keyword>
<name>A0A0C9SS27_PLICR</name>
<dbReference type="GO" id="GO:0016787">
    <property type="term" value="F:hydrolase activity"/>
    <property type="evidence" value="ECO:0007669"/>
    <property type="project" value="UniProtKB-KW"/>
</dbReference>
<proteinExistence type="inferred from homology"/>
<comment type="similarity">
    <text evidence="1">Belongs to the peptidase S33 family.</text>
</comment>
<dbReference type="AlphaFoldDB" id="A0A0C9SS27"/>
<organism evidence="6 7">
    <name type="scientific">Plicaturopsis crispa FD-325 SS-3</name>
    <dbReference type="NCBI Taxonomy" id="944288"/>
    <lineage>
        <taxon>Eukaryota</taxon>
        <taxon>Fungi</taxon>
        <taxon>Dikarya</taxon>
        <taxon>Basidiomycota</taxon>
        <taxon>Agaricomycotina</taxon>
        <taxon>Agaricomycetes</taxon>
        <taxon>Agaricomycetidae</taxon>
        <taxon>Amylocorticiales</taxon>
        <taxon>Amylocorticiaceae</taxon>
        <taxon>Plicatura</taxon>
        <taxon>Plicaturopsis crispa</taxon>
    </lineage>
</organism>
<dbReference type="Gene3D" id="3.40.50.1820">
    <property type="entry name" value="alpha/beta hydrolase"/>
    <property type="match status" value="2"/>
</dbReference>
<evidence type="ECO:0000259" key="4">
    <source>
        <dbReference type="Pfam" id="PF00561"/>
    </source>
</evidence>
<dbReference type="SUPFAM" id="SSF53474">
    <property type="entry name" value="alpha/beta-Hydrolases"/>
    <property type="match status" value="1"/>
</dbReference>
<dbReference type="InterPro" id="IPR051601">
    <property type="entry name" value="Serine_prot/Carboxylest_S33"/>
</dbReference>
<dbReference type="Pfam" id="PF00561">
    <property type="entry name" value="Abhydrolase_1"/>
    <property type="match status" value="1"/>
</dbReference>
<dbReference type="InterPro" id="IPR000073">
    <property type="entry name" value="AB_hydrolase_1"/>
</dbReference>
<feature type="domain" description="Peptidase S33 tripeptidyl aminopeptidase-like C-terminal" evidence="5">
    <location>
        <begin position="441"/>
        <end position="543"/>
    </location>
</feature>
<gene>
    <name evidence="6" type="ORF">PLICRDRAFT_57157</name>
</gene>
<keyword evidence="7" id="KW-1185">Reference proteome</keyword>
<evidence type="ECO:0000259" key="5">
    <source>
        <dbReference type="Pfam" id="PF08386"/>
    </source>
</evidence>
<evidence type="ECO:0000313" key="6">
    <source>
        <dbReference type="EMBL" id="KII85217.1"/>
    </source>
</evidence>
<dbReference type="InterPro" id="IPR013595">
    <property type="entry name" value="Pept_S33_TAP-like_C"/>
</dbReference>
<dbReference type="EMBL" id="KN832568">
    <property type="protein sequence ID" value="KII85217.1"/>
    <property type="molecule type" value="Genomic_DNA"/>
</dbReference>
<sequence length="557" mass="59506">MPHRSPLHVGMRRVFSKVLLAGLLAIQQIDARDLKSRKVTTRLRARDDAAFDWYKLDASEDITWTPCGSGQQCARVLLPLDYSREADSPKATIALQMQPAAGNATYKGAVLVNPGGPGGSGTQMVAEIGTNLTELVGAGYDVIGFDPRGTGATLPLAQCFETESELQTFAQRTPVLVNASDDSIPYSKAQNDAVAQLCQRKLGGNGSEDANGTVEEWGGGRFMDTASVATDMLRIIEKLGQDKLHYFGVSYGTILGQYFASLYPDKVGRFVIDAVCDAEYYPWNSALVETEGVIDGLYSYCHLAGPAKCPLYESSIAKIKARVWNIMKTKTPLAVPFAAQGPAVVTEALLQQQILNAVYFPISEWPEFANILVAVETNNQSVLAASDFVAAAAPACNSTNEPAPWLRTNSAEYAIACSDYPLADDPAAFDAYLREMTRESPIAAPGWVGSYLACMKWKIEAKKRFAGPFAGNTSSPIFVLSNVLDPVCPFAHARRVHARFPGSGLLVQNATGHVATLTPSACTVAAVQAYFANGTLPAAGAVCQPNVLPFVGAVGGD</sequence>
<reference evidence="6 7" key="1">
    <citation type="submission" date="2014-06" db="EMBL/GenBank/DDBJ databases">
        <title>Evolutionary Origins and Diversification of the Mycorrhizal Mutualists.</title>
        <authorList>
            <consortium name="DOE Joint Genome Institute"/>
            <consortium name="Mycorrhizal Genomics Consortium"/>
            <person name="Kohler A."/>
            <person name="Kuo A."/>
            <person name="Nagy L.G."/>
            <person name="Floudas D."/>
            <person name="Copeland A."/>
            <person name="Barry K.W."/>
            <person name="Cichocki N."/>
            <person name="Veneault-Fourrey C."/>
            <person name="LaButti K."/>
            <person name="Lindquist E.A."/>
            <person name="Lipzen A."/>
            <person name="Lundell T."/>
            <person name="Morin E."/>
            <person name="Murat C."/>
            <person name="Riley R."/>
            <person name="Ohm R."/>
            <person name="Sun H."/>
            <person name="Tunlid A."/>
            <person name="Henrissat B."/>
            <person name="Grigoriev I.V."/>
            <person name="Hibbett D.S."/>
            <person name="Martin F."/>
        </authorList>
    </citation>
    <scope>NUCLEOTIDE SEQUENCE [LARGE SCALE GENOMIC DNA]</scope>
    <source>
        <strain evidence="6 7">FD-325 SS-3</strain>
    </source>
</reference>
<evidence type="ECO:0000256" key="3">
    <source>
        <dbReference type="SAM" id="SignalP"/>
    </source>
</evidence>